<keyword evidence="1" id="KW-1133">Transmembrane helix</keyword>
<keyword evidence="1" id="KW-0472">Membrane</keyword>
<dbReference type="AlphaFoldDB" id="A0A2P2PG83"/>
<name>A0A2P2PG83_RHIMU</name>
<evidence type="ECO:0000313" key="2">
    <source>
        <dbReference type="EMBL" id="MBX53702.1"/>
    </source>
</evidence>
<proteinExistence type="predicted"/>
<keyword evidence="1" id="KW-0812">Transmembrane</keyword>
<sequence length="67" mass="7799">MQEYLLNTHISNANTVLWFIASCTIATQCLMHLNILRHRHVCAHTHTHTHRKHDIQQGRTATKSMLL</sequence>
<dbReference type="EMBL" id="GGEC01073218">
    <property type="protein sequence ID" value="MBX53702.1"/>
    <property type="molecule type" value="Transcribed_RNA"/>
</dbReference>
<organism evidence="2">
    <name type="scientific">Rhizophora mucronata</name>
    <name type="common">Asiatic mangrove</name>
    <dbReference type="NCBI Taxonomy" id="61149"/>
    <lineage>
        <taxon>Eukaryota</taxon>
        <taxon>Viridiplantae</taxon>
        <taxon>Streptophyta</taxon>
        <taxon>Embryophyta</taxon>
        <taxon>Tracheophyta</taxon>
        <taxon>Spermatophyta</taxon>
        <taxon>Magnoliopsida</taxon>
        <taxon>eudicotyledons</taxon>
        <taxon>Gunneridae</taxon>
        <taxon>Pentapetalae</taxon>
        <taxon>rosids</taxon>
        <taxon>fabids</taxon>
        <taxon>Malpighiales</taxon>
        <taxon>Rhizophoraceae</taxon>
        <taxon>Rhizophora</taxon>
    </lineage>
</organism>
<accession>A0A2P2PG83</accession>
<feature type="transmembrane region" description="Helical" evidence="1">
    <location>
        <begin position="16"/>
        <end position="36"/>
    </location>
</feature>
<evidence type="ECO:0000256" key="1">
    <source>
        <dbReference type="SAM" id="Phobius"/>
    </source>
</evidence>
<protein>
    <submittedName>
        <fullName evidence="2">Uncharacterized protein</fullName>
    </submittedName>
</protein>
<reference evidence="2" key="1">
    <citation type="submission" date="2018-02" db="EMBL/GenBank/DDBJ databases">
        <title>Rhizophora mucronata_Transcriptome.</title>
        <authorList>
            <person name="Meera S.P."/>
            <person name="Sreeshan A."/>
            <person name="Augustine A."/>
        </authorList>
    </citation>
    <scope>NUCLEOTIDE SEQUENCE</scope>
    <source>
        <tissue evidence="2">Leaf</tissue>
    </source>
</reference>